<protein>
    <submittedName>
        <fullName evidence="1">Uncharacterized protein</fullName>
    </submittedName>
</protein>
<dbReference type="SUPFAM" id="SSF55874">
    <property type="entry name" value="ATPase domain of HSP90 chaperone/DNA topoisomerase II/histidine kinase"/>
    <property type="match status" value="1"/>
</dbReference>
<organism evidence="1 2">
    <name type="scientific">Capsulimonas corticalis</name>
    <dbReference type="NCBI Taxonomy" id="2219043"/>
    <lineage>
        <taxon>Bacteria</taxon>
        <taxon>Bacillati</taxon>
        <taxon>Armatimonadota</taxon>
        <taxon>Armatimonadia</taxon>
        <taxon>Capsulimonadales</taxon>
        <taxon>Capsulimonadaceae</taxon>
        <taxon>Capsulimonas</taxon>
    </lineage>
</organism>
<dbReference type="EMBL" id="AP025739">
    <property type="protein sequence ID" value="BDI34015.1"/>
    <property type="molecule type" value="Genomic_DNA"/>
</dbReference>
<proteinExistence type="predicted"/>
<gene>
    <name evidence="1" type="ORF">CCAX7_60660</name>
</gene>
<accession>A0A402CW29</accession>
<dbReference type="OrthoDB" id="9797578at2"/>
<dbReference type="InterPro" id="IPR036890">
    <property type="entry name" value="HATPase_C_sf"/>
</dbReference>
<dbReference type="KEGG" id="ccot:CCAX7_60660"/>
<dbReference type="Gene3D" id="3.30.565.10">
    <property type="entry name" value="Histidine kinase-like ATPase, C-terminal domain"/>
    <property type="match status" value="1"/>
</dbReference>
<dbReference type="Proteomes" id="UP000287394">
    <property type="component" value="Chromosome"/>
</dbReference>
<keyword evidence="2" id="KW-1185">Reference proteome</keyword>
<dbReference type="AlphaFoldDB" id="A0A402CW29"/>
<evidence type="ECO:0000313" key="2">
    <source>
        <dbReference type="Proteomes" id="UP000287394"/>
    </source>
</evidence>
<reference evidence="1 2" key="1">
    <citation type="journal article" date="2019" name="Int. J. Syst. Evol. Microbiol.">
        <title>Capsulimonas corticalis gen. nov., sp. nov., an aerobic capsulated bacterium, of a novel bacterial order, Capsulimonadales ord. nov., of the class Armatimonadia of the phylum Armatimonadetes.</title>
        <authorList>
            <person name="Li J."/>
            <person name="Kudo C."/>
            <person name="Tonouchi A."/>
        </authorList>
    </citation>
    <scope>NUCLEOTIDE SEQUENCE [LARGE SCALE GENOMIC DNA]</scope>
    <source>
        <strain evidence="1 2">AX-7</strain>
    </source>
</reference>
<sequence length="166" mass="18742">MSRHLWFQRLLRVFVPIIFVACSSGRFMEGLSYWRLTYPLNVPWTMVTADCGFAVLVNSSRFPGLIRGEDVLEQLNIEKMRRETLEREIAGRELAETSLRKEIGEVTQRLAFSASRQIDLISSVSEAMMNAIVHGNGGTVNVSHDDDTIQVQVIDNGTGLKWESIP</sequence>
<dbReference type="RefSeq" id="WP_119321570.1">
    <property type="nucleotide sequence ID" value="NZ_AP025739.1"/>
</dbReference>
<name>A0A402CW29_9BACT</name>
<evidence type="ECO:0000313" key="1">
    <source>
        <dbReference type="EMBL" id="BDI34015.1"/>
    </source>
</evidence>